<evidence type="ECO:0000256" key="2">
    <source>
        <dbReference type="ARBA" id="ARBA00008422"/>
    </source>
</evidence>
<dbReference type="EC" id="3.1.3.62" evidence="4"/>
<dbReference type="SUPFAM" id="SSF53254">
    <property type="entry name" value="Phosphoglycerate mutase-like"/>
    <property type="match status" value="1"/>
</dbReference>
<feature type="signal peptide" evidence="14">
    <location>
        <begin position="1"/>
        <end position="19"/>
    </location>
</feature>
<comment type="catalytic activity">
    <reaction evidence="11">
        <text>1D-myo-inositol 1,2,4,5,6-pentakisphosphate + H2O = 1D-myo-inositol 1,2,5,6-tetrakisphosphate + phosphate</text>
        <dbReference type="Rhea" id="RHEA:77115"/>
        <dbReference type="ChEBI" id="CHEBI:15377"/>
        <dbReference type="ChEBI" id="CHEBI:43474"/>
        <dbReference type="ChEBI" id="CHEBI:57798"/>
        <dbReference type="ChEBI" id="CHEBI:195535"/>
        <dbReference type="EC" id="3.1.3.62"/>
    </reaction>
    <physiologicalReaction direction="left-to-right" evidence="11">
        <dbReference type="Rhea" id="RHEA:77116"/>
    </physiologicalReaction>
</comment>
<name>A0A5P8E6W8_9BACT</name>
<evidence type="ECO:0000256" key="11">
    <source>
        <dbReference type="ARBA" id="ARBA00043671"/>
    </source>
</evidence>
<evidence type="ECO:0000256" key="4">
    <source>
        <dbReference type="ARBA" id="ARBA00013040"/>
    </source>
</evidence>
<dbReference type="PANTHER" id="PTHR20963:SF8">
    <property type="entry name" value="MULTIPLE INOSITOL POLYPHOSPHATE PHOSPHATASE 1"/>
    <property type="match status" value="1"/>
</dbReference>
<dbReference type="GO" id="GO:0016020">
    <property type="term" value="C:membrane"/>
    <property type="evidence" value="ECO:0007669"/>
    <property type="project" value="UniProtKB-SubCell"/>
</dbReference>
<evidence type="ECO:0000256" key="3">
    <source>
        <dbReference type="ARBA" id="ARBA00012976"/>
    </source>
</evidence>
<dbReference type="EMBL" id="CP033459">
    <property type="protein sequence ID" value="QFQ12755.1"/>
    <property type="molecule type" value="Genomic_DNA"/>
</dbReference>
<dbReference type="RefSeq" id="WP_111898355.1">
    <property type="nucleotide sequence ID" value="NZ_CP033459.1"/>
</dbReference>
<sequence>MKKICLFLVVALSLGPVFAQTAREEIYEDVHCSAANYYAYPDPVGVKYTTAPKGYKPFYISHYARHGSRWLIGKKEYSGPAETMRKAYEAGALTAKGMEVMHVLDSLDHMSKGRLGELTPLGARQHRGIAKRMYENFPEVFAGNAPIDARSTVVIRCILSMMAECLQLQTMNPDLQIKNDASYHDMYYMNYEHDDNISKYRKSEEAQKVRTDWWNKTIQPDRFISMLFSDTAYVSQNINKGGLMWNIFDIAANMQSLDTDLDLYPLFTKEECYAIWTNKNLSWYHNYGPSKLTQGKLPYFEANLLKNIVETADSCIKLNKPGATLRFGHEVVVYPLTCLMELGDYGTTEEDPAKLDEKWRNYKIFPMASNVQLVFYRKKGSNDILVKVMLNEHEMSLPVKSDMAPYYHWSDVSDYYKDKLSKMSF</sequence>
<proteinExistence type="inferred from homology"/>
<evidence type="ECO:0000313" key="16">
    <source>
        <dbReference type="Proteomes" id="UP000249375"/>
    </source>
</evidence>
<accession>A0A5P8E6W8</accession>
<dbReference type="InterPro" id="IPR000560">
    <property type="entry name" value="His_Pase_clade-2"/>
</dbReference>
<dbReference type="OrthoDB" id="9770871at2"/>
<organism evidence="15 16">
    <name type="scientific">Pseudoprevotella muciniphila</name>
    <dbReference type="NCBI Taxonomy" id="2133944"/>
    <lineage>
        <taxon>Bacteria</taxon>
        <taxon>Pseudomonadati</taxon>
        <taxon>Bacteroidota</taxon>
        <taxon>Bacteroidia</taxon>
        <taxon>Bacteroidales</taxon>
        <taxon>Prevotellaceae</taxon>
        <taxon>Pseudoprevotella</taxon>
    </lineage>
</organism>
<evidence type="ECO:0000256" key="14">
    <source>
        <dbReference type="SAM" id="SignalP"/>
    </source>
</evidence>
<feature type="chain" id="PRO_5024399494" description="Multiple inositol polyphosphate phosphatase 1" evidence="14">
    <location>
        <begin position="20"/>
        <end position="425"/>
    </location>
</feature>
<keyword evidence="16" id="KW-1185">Reference proteome</keyword>
<comment type="similarity">
    <text evidence="2">Belongs to the histidine acid phosphatase family. MINPP1 subfamily.</text>
</comment>
<dbReference type="CDD" id="cd07061">
    <property type="entry name" value="HP_HAP_like"/>
    <property type="match status" value="1"/>
</dbReference>
<comment type="catalytic activity">
    <reaction evidence="13">
        <text>(2R)-2,3-bisphosphoglycerate + H2O = (2R)-2-phosphoglycerate + phosphate</text>
        <dbReference type="Rhea" id="RHEA:27381"/>
        <dbReference type="ChEBI" id="CHEBI:15377"/>
        <dbReference type="ChEBI" id="CHEBI:43474"/>
        <dbReference type="ChEBI" id="CHEBI:58248"/>
        <dbReference type="ChEBI" id="CHEBI:58289"/>
        <dbReference type="EC" id="3.1.3.80"/>
    </reaction>
    <physiologicalReaction direction="left-to-right" evidence="13">
        <dbReference type="Rhea" id="RHEA:27382"/>
    </physiologicalReaction>
</comment>
<evidence type="ECO:0000256" key="13">
    <source>
        <dbReference type="ARBA" id="ARBA00043832"/>
    </source>
</evidence>
<keyword evidence="6 14" id="KW-0732">Signal</keyword>
<dbReference type="AlphaFoldDB" id="A0A5P8E6W8"/>
<evidence type="ECO:0000256" key="10">
    <source>
        <dbReference type="ARBA" id="ARBA00043668"/>
    </source>
</evidence>
<dbReference type="PANTHER" id="PTHR20963">
    <property type="entry name" value="MULTIPLE INOSITOL POLYPHOSPHATE PHOSPHATASE-RELATED"/>
    <property type="match status" value="1"/>
</dbReference>
<keyword evidence="7" id="KW-0378">Hydrolase</keyword>
<evidence type="ECO:0000256" key="7">
    <source>
        <dbReference type="ARBA" id="ARBA00022801"/>
    </source>
</evidence>
<dbReference type="GO" id="GO:0034417">
    <property type="term" value="F:bisphosphoglycerate 3-phosphatase activity"/>
    <property type="evidence" value="ECO:0007669"/>
    <property type="project" value="UniProtKB-EC"/>
</dbReference>
<comment type="catalytic activity">
    <reaction evidence="12">
        <text>1D-myo-inositol hexakisphosphate + H2O = 1D-myo-inositol 1,2,4,5,6-pentakisphosphate + phosphate</text>
        <dbReference type="Rhea" id="RHEA:16989"/>
        <dbReference type="ChEBI" id="CHEBI:15377"/>
        <dbReference type="ChEBI" id="CHEBI:43474"/>
        <dbReference type="ChEBI" id="CHEBI:57798"/>
        <dbReference type="ChEBI" id="CHEBI:58130"/>
        <dbReference type="EC" id="3.1.3.62"/>
    </reaction>
    <physiologicalReaction direction="left-to-right" evidence="12">
        <dbReference type="Rhea" id="RHEA:16990"/>
    </physiologicalReaction>
</comment>
<dbReference type="Proteomes" id="UP000249375">
    <property type="component" value="Chromosome"/>
</dbReference>
<protein>
    <recommendedName>
        <fullName evidence="5">Multiple inositol polyphosphate phosphatase 1</fullName>
        <ecNumber evidence="4">3.1.3.62</ecNumber>
        <ecNumber evidence="3">3.1.3.80</ecNumber>
    </recommendedName>
    <alternativeName>
        <fullName evidence="9">2,3-bisphosphoglycerate 3-phosphatase</fullName>
    </alternativeName>
</protein>
<evidence type="ECO:0000313" key="15">
    <source>
        <dbReference type="EMBL" id="QFQ12755.1"/>
    </source>
</evidence>
<evidence type="ECO:0000256" key="6">
    <source>
        <dbReference type="ARBA" id="ARBA00022729"/>
    </source>
</evidence>
<dbReference type="Gene3D" id="3.40.50.1240">
    <property type="entry name" value="Phosphoglycerate mutase-like"/>
    <property type="match status" value="1"/>
</dbReference>
<evidence type="ECO:0000256" key="12">
    <source>
        <dbReference type="ARBA" id="ARBA00043691"/>
    </source>
</evidence>
<gene>
    <name evidence="15" type="ORF">C7Y71_006830</name>
</gene>
<keyword evidence="8" id="KW-0472">Membrane</keyword>
<reference evidence="15 16" key="1">
    <citation type="submission" date="2018-11" db="EMBL/GenBank/DDBJ databases">
        <authorList>
            <person name="Na S.W."/>
            <person name="Baik M."/>
        </authorList>
    </citation>
    <scope>NUCLEOTIDE SEQUENCE [LARGE SCALE GENOMIC DNA]</scope>
    <source>
        <strain evidence="15 16">E39</strain>
    </source>
</reference>
<dbReference type="Pfam" id="PF00328">
    <property type="entry name" value="His_Phos_2"/>
    <property type="match status" value="1"/>
</dbReference>
<evidence type="ECO:0000256" key="1">
    <source>
        <dbReference type="ARBA" id="ARBA00004370"/>
    </source>
</evidence>
<dbReference type="EC" id="3.1.3.80" evidence="3"/>
<dbReference type="InterPro" id="IPR029033">
    <property type="entry name" value="His_PPase_superfam"/>
</dbReference>
<comment type="catalytic activity">
    <reaction evidence="10">
        <text>1D-myo-inositol 1,2,5,6-tetrakisphosphate + H2O = 1D-myo-inositol 1,2,6-trisphosphate + phosphate</text>
        <dbReference type="Rhea" id="RHEA:77119"/>
        <dbReference type="ChEBI" id="CHEBI:15377"/>
        <dbReference type="ChEBI" id="CHEBI:43474"/>
        <dbReference type="ChEBI" id="CHEBI:195535"/>
        <dbReference type="ChEBI" id="CHEBI:195537"/>
        <dbReference type="EC" id="3.1.3.62"/>
    </reaction>
    <physiologicalReaction direction="left-to-right" evidence="10">
        <dbReference type="Rhea" id="RHEA:77120"/>
    </physiologicalReaction>
</comment>
<evidence type="ECO:0000256" key="9">
    <source>
        <dbReference type="ARBA" id="ARBA00031642"/>
    </source>
</evidence>
<evidence type="ECO:0000256" key="5">
    <source>
        <dbReference type="ARBA" id="ARBA00018097"/>
    </source>
</evidence>
<comment type="subcellular location">
    <subcellularLocation>
        <location evidence="1">Membrane</location>
    </subcellularLocation>
</comment>
<dbReference type="KEGG" id="alq:C7Y71_006830"/>
<evidence type="ECO:0000256" key="8">
    <source>
        <dbReference type="ARBA" id="ARBA00023136"/>
    </source>
</evidence>